<evidence type="ECO:0000313" key="2">
    <source>
        <dbReference type="EMBL" id="CAB4337143.1"/>
    </source>
</evidence>
<name>A0A6J7RPB5_9ZZZZ</name>
<evidence type="ECO:0000256" key="1">
    <source>
        <dbReference type="SAM" id="MobiDB-lite"/>
    </source>
</evidence>
<sequence length="137" mass="13306">MFRITTLAALAACTALAAPTLALAGGAGDDQYLDPLQGLTGSHGQAGGSTPSKPKDSSGSSTSTSDGQSASAPAPVVQEPAPAVNGSKKNADSKTKAAEPIARAAVDINALSGIGPLVAVPVKHVTLVLGDIAHGRG</sequence>
<organism evidence="3">
    <name type="scientific">freshwater metagenome</name>
    <dbReference type="NCBI Taxonomy" id="449393"/>
    <lineage>
        <taxon>unclassified sequences</taxon>
        <taxon>metagenomes</taxon>
        <taxon>ecological metagenomes</taxon>
    </lineage>
</organism>
<dbReference type="EMBL" id="CAFBPX010000031">
    <property type="protein sequence ID" value="CAB5030647.1"/>
    <property type="molecule type" value="Genomic_DNA"/>
</dbReference>
<accession>A0A6J7RPB5</accession>
<gene>
    <name evidence="2" type="ORF">UFOPK3522_00274</name>
    <name evidence="3" type="ORF">UFOPK4175_00284</name>
</gene>
<feature type="region of interest" description="Disordered" evidence="1">
    <location>
        <begin position="32"/>
        <end position="98"/>
    </location>
</feature>
<dbReference type="AlphaFoldDB" id="A0A6J7RPB5"/>
<reference evidence="3" key="1">
    <citation type="submission" date="2020-05" db="EMBL/GenBank/DDBJ databases">
        <authorList>
            <person name="Chiriac C."/>
            <person name="Salcher M."/>
            <person name="Ghai R."/>
            <person name="Kavagutti S V."/>
        </authorList>
    </citation>
    <scope>NUCLEOTIDE SEQUENCE</scope>
</reference>
<evidence type="ECO:0000313" key="3">
    <source>
        <dbReference type="EMBL" id="CAB5030647.1"/>
    </source>
</evidence>
<dbReference type="EMBL" id="CAESAO010000012">
    <property type="protein sequence ID" value="CAB4337143.1"/>
    <property type="molecule type" value="Genomic_DNA"/>
</dbReference>
<feature type="compositionally biased region" description="Low complexity" evidence="1">
    <location>
        <begin position="48"/>
        <end position="84"/>
    </location>
</feature>
<protein>
    <submittedName>
        <fullName evidence="3">Unannotated protein</fullName>
    </submittedName>
</protein>
<proteinExistence type="predicted"/>